<dbReference type="RefSeq" id="YP_009193540.1">
    <property type="nucleotide sequence ID" value="NC_028742.1"/>
</dbReference>
<organism evidence="1 2">
    <name type="scientific">Mycobacterium phage Baee</name>
    <dbReference type="NCBI Taxonomy" id="1647306"/>
    <lineage>
        <taxon>Viruses</taxon>
        <taxon>Duplodnaviria</taxon>
        <taxon>Heunggongvirae</taxon>
        <taxon>Uroviricota</taxon>
        <taxon>Caudoviricetes</taxon>
        <taxon>Bclasvirinae</taxon>
        <taxon>Acadianvirus</taxon>
        <taxon>Acadianvirus baee</taxon>
    </lineage>
</organism>
<dbReference type="GeneID" id="26586443"/>
<name>A0A0F6WE87_9CAUD</name>
<accession>A0A0F6WE87</accession>
<reference evidence="1 2" key="1">
    <citation type="journal article" date="2015" name="Genome Announc.">
        <title>Genome Sequences of Mycobacteriophages AlanGrant, Baee, Corofin, OrangeOswald, and Vincenzo, New Members of Cluster B.</title>
        <authorList>
            <person name="Pope W.H."/>
            <person name="Carbonara M.E."/>
            <person name="Cioffi H.M."/>
            <person name="Cruz T."/>
            <person name="Dang B.Q."/>
            <person name="Doyle A.N."/>
            <person name="Fan O.H."/>
            <person name="Gallagher M."/>
            <person name="Gentile G.M."/>
            <person name="German B.A."/>
            <person name="Farrell M.E."/>
            <person name="Gerwig M."/>
            <person name="Hunter K.L."/>
            <person name="Lefever V.E."/>
            <person name="Marfisi N.A."/>
            <person name="McDonnell J.E."/>
            <person name="Monga J.K."/>
            <person name="Quiroz K.G."/>
            <person name="Pong A.C."/>
            <person name="Rimple P.A."/>
            <person name="Situ M."/>
            <person name="Sohnen P.C."/>
            <person name="Stockinger A.N."/>
            <person name="Thompson P.K."/>
            <person name="Torchio N.M."/>
            <person name="Toner C.L."/>
            <person name="Ulbrich M.C."/>
            <person name="Vohra N.I."/>
            <person name="Zakir A."/>
            <person name="Adkins N.L."/>
            <person name="Brown B.R."/>
            <person name="Churilla B.M."/>
            <person name="Kramer Z.J."/>
            <person name="Lapin J.S."/>
            <person name="Montgomery M.T."/>
            <person name="Prout A.K."/>
            <person name="Grubb S.R."/>
            <person name="Warner M.H."/>
            <person name="Bowman C.A."/>
            <person name="Russell D.A."/>
            <person name="Hatfull G.F."/>
        </authorList>
    </citation>
    <scope>NUCLEOTIDE SEQUENCE [LARGE SCALE GENOMIC DNA]</scope>
</reference>
<protein>
    <submittedName>
        <fullName evidence="1">Uncharacterized protein</fullName>
    </submittedName>
</protein>
<evidence type="ECO:0000313" key="1">
    <source>
        <dbReference type="EMBL" id="AKF14654.1"/>
    </source>
</evidence>
<sequence length="56" mass="6070">MDPDANLAETLGLARGIVQFAEDHDAQAVRLAELILALHEWIDRGGFLPAAWSAGR</sequence>
<dbReference type="KEGG" id="vg:26586443"/>
<gene>
    <name evidence="1" type="primary">85</name>
    <name evidence="1" type="ORF">SEA_BAEE_85</name>
</gene>
<keyword evidence="2" id="KW-1185">Reference proteome</keyword>
<proteinExistence type="predicted"/>
<dbReference type="Proteomes" id="UP000204054">
    <property type="component" value="Segment"/>
</dbReference>
<dbReference type="EMBL" id="KR080199">
    <property type="protein sequence ID" value="AKF14654.1"/>
    <property type="molecule type" value="Genomic_DNA"/>
</dbReference>
<dbReference type="OrthoDB" id="27695at10239"/>
<evidence type="ECO:0000313" key="2">
    <source>
        <dbReference type="Proteomes" id="UP000204054"/>
    </source>
</evidence>